<dbReference type="Proteomes" id="UP001381693">
    <property type="component" value="Unassembled WGS sequence"/>
</dbReference>
<dbReference type="EMBL" id="JAXCGZ010005957">
    <property type="protein sequence ID" value="KAK7080386.1"/>
    <property type="molecule type" value="Genomic_DNA"/>
</dbReference>
<comment type="caution">
    <text evidence="1">The sequence shown here is derived from an EMBL/GenBank/DDBJ whole genome shotgun (WGS) entry which is preliminary data.</text>
</comment>
<dbReference type="AlphaFoldDB" id="A0AAN8X9K9"/>
<evidence type="ECO:0000313" key="1">
    <source>
        <dbReference type="EMBL" id="KAK7080386.1"/>
    </source>
</evidence>
<accession>A0AAN8X9K9</accession>
<gene>
    <name evidence="1" type="ORF">SK128_027340</name>
</gene>
<protein>
    <submittedName>
        <fullName evidence="1">Uncharacterized protein</fullName>
    </submittedName>
</protein>
<name>A0AAN8X9K9_HALRR</name>
<organism evidence="1 2">
    <name type="scientific">Halocaridina rubra</name>
    <name type="common">Hawaiian red shrimp</name>
    <dbReference type="NCBI Taxonomy" id="373956"/>
    <lineage>
        <taxon>Eukaryota</taxon>
        <taxon>Metazoa</taxon>
        <taxon>Ecdysozoa</taxon>
        <taxon>Arthropoda</taxon>
        <taxon>Crustacea</taxon>
        <taxon>Multicrustacea</taxon>
        <taxon>Malacostraca</taxon>
        <taxon>Eumalacostraca</taxon>
        <taxon>Eucarida</taxon>
        <taxon>Decapoda</taxon>
        <taxon>Pleocyemata</taxon>
        <taxon>Caridea</taxon>
        <taxon>Atyoidea</taxon>
        <taxon>Atyidae</taxon>
        <taxon>Halocaridina</taxon>
    </lineage>
</organism>
<proteinExistence type="predicted"/>
<evidence type="ECO:0000313" key="2">
    <source>
        <dbReference type="Proteomes" id="UP001381693"/>
    </source>
</evidence>
<sequence>MDESGKWKSERKSIGGLCVGSKEHECDARLLCLQNGRGLSLRTALGDDLLLETRKIRVNLRASHFAPWTSAFEFVKQ</sequence>
<keyword evidence="2" id="KW-1185">Reference proteome</keyword>
<reference evidence="1 2" key="1">
    <citation type="submission" date="2023-11" db="EMBL/GenBank/DDBJ databases">
        <title>Halocaridina rubra genome assembly.</title>
        <authorList>
            <person name="Smith C."/>
        </authorList>
    </citation>
    <scope>NUCLEOTIDE SEQUENCE [LARGE SCALE GENOMIC DNA]</scope>
    <source>
        <strain evidence="1">EP-1</strain>
        <tissue evidence="1">Whole</tissue>
    </source>
</reference>